<evidence type="ECO:0000313" key="17">
    <source>
        <dbReference type="Proteomes" id="UP001499990"/>
    </source>
</evidence>
<dbReference type="RefSeq" id="WP_345043797.1">
    <property type="nucleotide sequence ID" value="NZ_BAAAYL010000001.1"/>
</dbReference>
<dbReference type="Gene3D" id="1.10.287.130">
    <property type="match status" value="1"/>
</dbReference>
<dbReference type="InterPro" id="IPR050428">
    <property type="entry name" value="TCS_sensor_his_kinase"/>
</dbReference>
<dbReference type="PROSITE" id="PS50885">
    <property type="entry name" value="HAMP"/>
    <property type="match status" value="1"/>
</dbReference>
<dbReference type="SUPFAM" id="SSF158472">
    <property type="entry name" value="HAMP domain-like"/>
    <property type="match status" value="1"/>
</dbReference>
<dbReference type="GO" id="GO:0005524">
    <property type="term" value="F:ATP binding"/>
    <property type="evidence" value="ECO:0007669"/>
    <property type="project" value="UniProtKB-KW"/>
</dbReference>
<evidence type="ECO:0000256" key="10">
    <source>
        <dbReference type="ARBA" id="ARBA00023012"/>
    </source>
</evidence>
<evidence type="ECO:0000259" key="15">
    <source>
        <dbReference type="PROSITE" id="PS50885"/>
    </source>
</evidence>
<dbReference type="Pfam" id="PF00672">
    <property type="entry name" value="HAMP"/>
    <property type="match status" value="1"/>
</dbReference>
<dbReference type="CDD" id="cd06225">
    <property type="entry name" value="HAMP"/>
    <property type="match status" value="1"/>
</dbReference>
<evidence type="ECO:0000256" key="11">
    <source>
        <dbReference type="ARBA" id="ARBA00023136"/>
    </source>
</evidence>
<dbReference type="InterPro" id="IPR003661">
    <property type="entry name" value="HisK_dim/P_dom"/>
</dbReference>
<dbReference type="InterPro" id="IPR003594">
    <property type="entry name" value="HATPase_dom"/>
</dbReference>
<dbReference type="CDD" id="cd00082">
    <property type="entry name" value="HisKA"/>
    <property type="match status" value="1"/>
</dbReference>
<evidence type="ECO:0000256" key="5">
    <source>
        <dbReference type="ARBA" id="ARBA00022553"/>
    </source>
</evidence>
<comment type="catalytic activity">
    <reaction evidence="1">
        <text>ATP + protein L-histidine = ADP + protein N-phospho-L-histidine.</text>
        <dbReference type="EC" id="2.7.13.3"/>
    </reaction>
</comment>
<accession>A0ABP6SL44</accession>
<dbReference type="InterPro" id="IPR036890">
    <property type="entry name" value="HATPase_C_sf"/>
</dbReference>
<dbReference type="EMBL" id="BAAAYL010000001">
    <property type="protein sequence ID" value="GAA3379212.1"/>
    <property type="molecule type" value="Genomic_DNA"/>
</dbReference>
<keyword evidence="7 13" id="KW-0812">Transmembrane</keyword>
<evidence type="ECO:0000256" key="3">
    <source>
        <dbReference type="ARBA" id="ARBA00004236"/>
    </source>
</evidence>
<dbReference type="Gene3D" id="6.10.340.10">
    <property type="match status" value="1"/>
</dbReference>
<keyword evidence="16" id="KW-0067">ATP-binding</keyword>
<dbReference type="Pfam" id="PF00512">
    <property type="entry name" value="HisKA"/>
    <property type="match status" value="1"/>
</dbReference>
<evidence type="ECO:0000256" key="13">
    <source>
        <dbReference type="SAM" id="Phobius"/>
    </source>
</evidence>
<keyword evidence="10" id="KW-0902">Two-component regulatory system</keyword>
<feature type="domain" description="HAMP" evidence="15">
    <location>
        <begin position="120"/>
        <end position="173"/>
    </location>
</feature>
<keyword evidence="5" id="KW-0597">Phosphoprotein</keyword>
<dbReference type="EC" id="2.7.13.3" evidence="4"/>
<evidence type="ECO:0000256" key="4">
    <source>
        <dbReference type="ARBA" id="ARBA00012438"/>
    </source>
</evidence>
<dbReference type="Pfam" id="PF02518">
    <property type="entry name" value="HATPase_c"/>
    <property type="match status" value="1"/>
</dbReference>
<keyword evidence="6" id="KW-0808">Transferase</keyword>
<dbReference type="PROSITE" id="PS50109">
    <property type="entry name" value="HIS_KIN"/>
    <property type="match status" value="1"/>
</dbReference>
<gene>
    <name evidence="16" type="ORF">GCM10020367_61870</name>
</gene>
<evidence type="ECO:0000256" key="7">
    <source>
        <dbReference type="ARBA" id="ARBA00022692"/>
    </source>
</evidence>
<protein>
    <recommendedName>
        <fullName evidence="4">histidine kinase</fullName>
        <ecNumber evidence="4">2.7.13.3</ecNumber>
    </recommendedName>
</protein>
<evidence type="ECO:0000256" key="12">
    <source>
        <dbReference type="SAM" id="MobiDB-lite"/>
    </source>
</evidence>
<dbReference type="SMART" id="SM00304">
    <property type="entry name" value="HAMP"/>
    <property type="match status" value="1"/>
</dbReference>
<dbReference type="InterPro" id="IPR005467">
    <property type="entry name" value="His_kinase_dom"/>
</dbReference>
<feature type="transmembrane region" description="Helical" evidence="13">
    <location>
        <begin position="96"/>
        <end position="119"/>
    </location>
</feature>
<keyword evidence="11 13" id="KW-0472">Membrane</keyword>
<dbReference type="PANTHER" id="PTHR45436:SF15">
    <property type="entry name" value="SENSOR HISTIDINE KINASE CUSS"/>
    <property type="match status" value="1"/>
</dbReference>
<keyword evidence="8" id="KW-0418">Kinase</keyword>
<feature type="domain" description="Histidine kinase" evidence="14">
    <location>
        <begin position="181"/>
        <end position="404"/>
    </location>
</feature>
<comment type="caution">
    <text evidence="16">The sequence shown here is derived from an EMBL/GenBank/DDBJ whole genome shotgun (WGS) entry which is preliminary data.</text>
</comment>
<dbReference type="SMART" id="SM00388">
    <property type="entry name" value="HisKA"/>
    <property type="match status" value="1"/>
</dbReference>
<dbReference type="SUPFAM" id="SSF47384">
    <property type="entry name" value="Homodimeric domain of signal transducing histidine kinase"/>
    <property type="match status" value="1"/>
</dbReference>
<comment type="subcellular location">
    <subcellularLocation>
        <location evidence="3">Cell membrane</location>
    </subcellularLocation>
    <subcellularLocation>
        <location evidence="2">Membrane</location>
        <topology evidence="2">Multi-pass membrane protein</topology>
    </subcellularLocation>
</comment>
<dbReference type="SUPFAM" id="SSF55874">
    <property type="entry name" value="ATPase domain of HSP90 chaperone/DNA topoisomerase II/histidine kinase"/>
    <property type="match status" value="1"/>
</dbReference>
<dbReference type="InterPro" id="IPR036097">
    <property type="entry name" value="HisK_dim/P_sf"/>
</dbReference>
<dbReference type="SMART" id="SM00387">
    <property type="entry name" value="HATPase_c"/>
    <property type="match status" value="1"/>
</dbReference>
<evidence type="ECO:0000256" key="8">
    <source>
        <dbReference type="ARBA" id="ARBA00022777"/>
    </source>
</evidence>
<dbReference type="InterPro" id="IPR003660">
    <property type="entry name" value="HAMP_dom"/>
</dbReference>
<dbReference type="Gene3D" id="3.30.565.10">
    <property type="entry name" value="Histidine kinase-like ATPase, C-terminal domain"/>
    <property type="match status" value="1"/>
</dbReference>
<keyword evidence="17" id="KW-1185">Reference proteome</keyword>
<proteinExistence type="predicted"/>
<feature type="region of interest" description="Disordered" evidence="12">
    <location>
        <begin position="55"/>
        <end position="75"/>
    </location>
</feature>
<keyword evidence="16" id="KW-0547">Nucleotide-binding</keyword>
<feature type="compositionally biased region" description="Polar residues" evidence="12">
    <location>
        <begin position="64"/>
        <end position="73"/>
    </location>
</feature>
<dbReference type="Proteomes" id="UP001499990">
    <property type="component" value="Unassembled WGS sequence"/>
</dbReference>
<evidence type="ECO:0000256" key="2">
    <source>
        <dbReference type="ARBA" id="ARBA00004141"/>
    </source>
</evidence>
<reference evidence="17" key="1">
    <citation type="journal article" date="2019" name="Int. J. Syst. Evol. Microbiol.">
        <title>The Global Catalogue of Microorganisms (GCM) 10K type strain sequencing project: providing services to taxonomists for standard genome sequencing and annotation.</title>
        <authorList>
            <consortium name="The Broad Institute Genomics Platform"/>
            <consortium name="The Broad Institute Genome Sequencing Center for Infectious Disease"/>
            <person name="Wu L."/>
            <person name="Ma J."/>
        </authorList>
    </citation>
    <scope>NUCLEOTIDE SEQUENCE [LARGE SCALE GENOMIC DNA]</scope>
    <source>
        <strain evidence="17">JCM 9651</strain>
    </source>
</reference>
<keyword evidence="9 13" id="KW-1133">Transmembrane helix</keyword>
<sequence>MKGELPRRLTGLTARLGLRRGTARARFTALYVALFLLSGTALLAIAAVAASGGSSSSQAAPDNGTEQPATPAQAQGRIEALEQQLAQAHDTQSQQILIGSAIALGVMAVVSVGLGWFVAGRVLRPLRVMTVATRRITADSLHERLAIDGPGDEVKDLADTIDDLLGRLEGSFDAQRLFVANASHELRTPLTTMRASLDVALAKPGPVPETTATLAARMRTELDQVDRLLESFLVLARTQHGEFTDTGRLALGQLVLTAVAGRAEDIAAKGLTVREKRIDDSAWVWGSRTLLRRVADNVIDNAITHNDSGGWIGVEVRAEGGGRDDGGTVSLVVESSGRVLDQWRVADLAQPFRRLGADRTGTGRGSGLGLSIVAAIAEAHSGSLELRARPDGGLRVAITIPRTDDRATKAPGAETDVAR</sequence>
<evidence type="ECO:0000256" key="9">
    <source>
        <dbReference type="ARBA" id="ARBA00022989"/>
    </source>
</evidence>
<evidence type="ECO:0000313" key="16">
    <source>
        <dbReference type="EMBL" id="GAA3379212.1"/>
    </source>
</evidence>
<feature type="transmembrane region" description="Helical" evidence="13">
    <location>
        <begin position="29"/>
        <end position="50"/>
    </location>
</feature>
<organism evidence="16 17">
    <name type="scientific">Streptomyces sannanensis</name>
    <dbReference type="NCBI Taxonomy" id="285536"/>
    <lineage>
        <taxon>Bacteria</taxon>
        <taxon>Bacillati</taxon>
        <taxon>Actinomycetota</taxon>
        <taxon>Actinomycetes</taxon>
        <taxon>Kitasatosporales</taxon>
        <taxon>Streptomycetaceae</taxon>
        <taxon>Streptomyces</taxon>
    </lineage>
</organism>
<dbReference type="PANTHER" id="PTHR45436">
    <property type="entry name" value="SENSOR HISTIDINE KINASE YKOH"/>
    <property type="match status" value="1"/>
</dbReference>
<name>A0ABP6SL44_9ACTN</name>
<evidence type="ECO:0000256" key="6">
    <source>
        <dbReference type="ARBA" id="ARBA00022679"/>
    </source>
</evidence>
<evidence type="ECO:0000259" key="14">
    <source>
        <dbReference type="PROSITE" id="PS50109"/>
    </source>
</evidence>
<evidence type="ECO:0000256" key="1">
    <source>
        <dbReference type="ARBA" id="ARBA00000085"/>
    </source>
</evidence>